<evidence type="ECO:0000256" key="2">
    <source>
        <dbReference type="SAM" id="Phobius"/>
    </source>
</evidence>
<name>A0A9P3FKD4_9PEZI</name>
<evidence type="ECO:0000256" key="1">
    <source>
        <dbReference type="SAM" id="MobiDB-lite"/>
    </source>
</evidence>
<feature type="transmembrane region" description="Helical" evidence="2">
    <location>
        <begin position="639"/>
        <end position="656"/>
    </location>
</feature>
<accession>A0A9P3FKD4</accession>
<keyword evidence="2" id="KW-1133">Transmembrane helix</keyword>
<dbReference type="Proteomes" id="UP000825890">
    <property type="component" value="Unassembled WGS sequence"/>
</dbReference>
<evidence type="ECO:0000313" key="4">
    <source>
        <dbReference type="Proteomes" id="UP000825890"/>
    </source>
</evidence>
<keyword evidence="2" id="KW-0472">Membrane</keyword>
<sequence length="820" mass="92464">MSTDAGPSGSSGNSDVDSQAPTIQQPGNPDNAVDKELQGAIPLQNVDQSRKRRRTYPPISLPDPLPQPNAQYERRSLNYEAKVDIEHTLAFAARHKRLQLRDIELTDLPKYDDTSHYKIPEKEEQRLWRIEIERLVGAASSHEHILFDSNGKLGATNAAGFRDIEAISDQIACNVCIIHHDNGLLDAKDKHDRSEKRFFSTAKRRLETRLSESVEYEDDNFKRAKPRILDANNREIYFAYVDFVTALLARYLYRCATAEGWHDICFSTLAKWATKLKILEKDPVAYASLSLEAADDLGDEKEQVDYLGLLDGKSPFSKKEEKFNPSEMYHLEENTFREILIFMFIHLLRAPWGDSGEKAEFEITTRVYRSGLGESHTAINSDKDAEFFAANDRRQMRYVRAGLDILLANARQVQIKGAGRVAQDDASDPVSLTWSWNVADITLRPPSLRHPANGALELTTMDDVVSIVTAQALSGVDISVEARAMVSLMRHHIPLIHEGHNLAEFVDEDLVAHVNVYNKSFADSKDRRIVGADFKSLTEATVFATRIVPGSDLVNAHEPNSVLARPSHFWNRLWPIQPEEDVLRASMNRTDSWTFDEKSVIVPCKTYVRTLLALAVFIVAGGLAIPFSSRVRLEGVDPFNIASFTWIAVIFMLLLAQSRYVPAWAWHDFLHSRIVCRNVTELAHVSKLDPQLVLHKLLITEKGTNLHTRGPYNSMFCRTAEDGFSINVPCATSTLWASGFVLFLAIGKTDRHIQVSDARPISEFLAATHHSFSKCMGVPLPAEISIQTSQVKHQNVLKLREDRFEGERILGLYMGNRYFG</sequence>
<comment type="caution">
    <text evidence="3">The sequence shown here is derived from an EMBL/GenBank/DDBJ whole genome shotgun (WGS) entry which is preliminary data.</text>
</comment>
<protein>
    <submittedName>
        <fullName evidence="3">Uncharacterized protein</fullName>
    </submittedName>
</protein>
<dbReference type="RefSeq" id="XP_044661406.1">
    <property type="nucleotide sequence ID" value="XM_044805471.1"/>
</dbReference>
<reference evidence="3 4" key="1">
    <citation type="submission" date="2021-01" db="EMBL/GenBank/DDBJ databases">
        <title>Cercospora kikuchii MAFF 305040 whole genome shotgun sequence.</title>
        <authorList>
            <person name="Kashiwa T."/>
            <person name="Suzuki T."/>
        </authorList>
    </citation>
    <scope>NUCLEOTIDE SEQUENCE [LARGE SCALE GENOMIC DNA]</scope>
    <source>
        <strain evidence="3 4">MAFF 305040</strain>
    </source>
</reference>
<proteinExistence type="predicted"/>
<feature type="transmembrane region" description="Helical" evidence="2">
    <location>
        <begin position="607"/>
        <end position="627"/>
    </location>
</feature>
<gene>
    <name evidence="3" type="ORF">CKM354_001002400</name>
</gene>
<dbReference type="GeneID" id="68295599"/>
<evidence type="ECO:0000313" key="3">
    <source>
        <dbReference type="EMBL" id="GIZ46919.1"/>
    </source>
</evidence>
<dbReference type="OrthoDB" id="5419219at2759"/>
<dbReference type="EMBL" id="BOLY01000006">
    <property type="protein sequence ID" value="GIZ46919.1"/>
    <property type="molecule type" value="Genomic_DNA"/>
</dbReference>
<keyword evidence="2" id="KW-0812">Transmembrane</keyword>
<dbReference type="AlphaFoldDB" id="A0A9P3FKD4"/>
<keyword evidence="4" id="KW-1185">Reference proteome</keyword>
<feature type="transmembrane region" description="Helical" evidence="2">
    <location>
        <begin position="724"/>
        <end position="746"/>
    </location>
</feature>
<feature type="region of interest" description="Disordered" evidence="1">
    <location>
        <begin position="1"/>
        <end position="70"/>
    </location>
</feature>
<organism evidence="3 4">
    <name type="scientific">Cercospora kikuchii</name>
    <dbReference type="NCBI Taxonomy" id="84275"/>
    <lineage>
        <taxon>Eukaryota</taxon>
        <taxon>Fungi</taxon>
        <taxon>Dikarya</taxon>
        <taxon>Ascomycota</taxon>
        <taxon>Pezizomycotina</taxon>
        <taxon>Dothideomycetes</taxon>
        <taxon>Dothideomycetidae</taxon>
        <taxon>Mycosphaerellales</taxon>
        <taxon>Mycosphaerellaceae</taxon>
        <taxon>Cercospora</taxon>
    </lineage>
</organism>
<feature type="compositionally biased region" description="Polar residues" evidence="1">
    <location>
        <begin position="1"/>
        <end position="28"/>
    </location>
</feature>